<protein>
    <submittedName>
        <fullName evidence="1">Uncharacterized protein</fullName>
    </submittedName>
</protein>
<sequence length="104" mass="11351">MADALSRGQEVADNDAVLAKSEGDLINLTVHQETMAAMLAVSTLTVLVFALLQQLREALMQDVSGAFKSRAANQVIGRMPLLSLGWSRQDLEDYQSRSVEFILA</sequence>
<reference evidence="2" key="1">
    <citation type="journal article" date="2023" name="G3 (Bethesda)">
        <title>Genome assembly and association tests identify interacting loci associated with vigor, precocity, and sex in interspecific pistachio rootstocks.</title>
        <authorList>
            <person name="Palmer W."/>
            <person name="Jacygrad E."/>
            <person name="Sagayaradj S."/>
            <person name="Cavanaugh K."/>
            <person name="Han R."/>
            <person name="Bertier L."/>
            <person name="Beede B."/>
            <person name="Kafkas S."/>
            <person name="Golino D."/>
            <person name="Preece J."/>
            <person name="Michelmore R."/>
        </authorList>
    </citation>
    <scope>NUCLEOTIDE SEQUENCE [LARGE SCALE GENOMIC DNA]</scope>
</reference>
<comment type="caution">
    <text evidence="1">The sequence shown here is derived from an EMBL/GenBank/DDBJ whole genome shotgun (WGS) entry which is preliminary data.</text>
</comment>
<accession>A0ACC0Z0V2</accession>
<dbReference type="Proteomes" id="UP001163603">
    <property type="component" value="Chromosome 4"/>
</dbReference>
<proteinExistence type="predicted"/>
<gene>
    <name evidence="1" type="ORF">Pint_17509</name>
</gene>
<evidence type="ECO:0000313" key="2">
    <source>
        <dbReference type="Proteomes" id="UP001163603"/>
    </source>
</evidence>
<organism evidence="1 2">
    <name type="scientific">Pistacia integerrima</name>
    <dbReference type="NCBI Taxonomy" id="434235"/>
    <lineage>
        <taxon>Eukaryota</taxon>
        <taxon>Viridiplantae</taxon>
        <taxon>Streptophyta</taxon>
        <taxon>Embryophyta</taxon>
        <taxon>Tracheophyta</taxon>
        <taxon>Spermatophyta</taxon>
        <taxon>Magnoliopsida</taxon>
        <taxon>eudicotyledons</taxon>
        <taxon>Gunneridae</taxon>
        <taxon>Pentapetalae</taxon>
        <taxon>rosids</taxon>
        <taxon>malvids</taxon>
        <taxon>Sapindales</taxon>
        <taxon>Anacardiaceae</taxon>
        <taxon>Pistacia</taxon>
    </lineage>
</organism>
<evidence type="ECO:0000313" key="1">
    <source>
        <dbReference type="EMBL" id="KAJ0043722.1"/>
    </source>
</evidence>
<dbReference type="EMBL" id="CM047739">
    <property type="protein sequence ID" value="KAJ0043722.1"/>
    <property type="molecule type" value="Genomic_DNA"/>
</dbReference>
<keyword evidence="2" id="KW-1185">Reference proteome</keyword>
<name>A0ACC0Z0V2_9ROSI</name>